<dbReference type="SUPFAM" id="SSF53335">
    <property type="entry name" value="S-adenosyl-L-methionine-dependent methyltransferases"/>
    <property type="match status" value="1"/>
</dbReference>
<evidence type="ECO:0000313" key="3">
    <source>
        <dbReference type="Proteomes" id="UP000178794"/>
    </source>
</evidence>
<dbReference type="Gene3D" id="3.40.50.150">
    <property type="entry name" value="Vaccinia Virus protein VP39"/>
    <property type="match status" value="1"/>
</dbReference>
<organism evidence="2 3">
    <name type="scientific">Candidatus Kaiserbacteria bacterium RIFCSPHIGHO2_02_FULL_50_50</name>
    <dbReference type="NCBI Taxonomy" id="1798492"/>
    <lineage>
        <taxon>Bacteria</taxon>
        <taxon>Candidatus Kaiseribacteriota</taxon>
    </lineage>
</organism>
<dbReference type="PANTHER" id="PTHR42912:SF93">
    <property type="entry name" value="N6-ADENOSINE-METHYLTRANSFERASE TMT1A"/>
    <property type="match status" value="1"/>
</dbReference>
<reference evidence="2 3" key="1">
    <citation type="journal article" date="2016" name="Nat. Commun.">
        <title>Thousands of microbial genomes shed light on interconnected biogeochemical processes in an aquifer system.</title>
        <authorList>
            <person name="Anantharaman K."/>
            <person name="Brown C.T."/>
            <person name="Hug L.A."/>
            <person name="Sharon I."/>
            <person name="Castelle C.J."/>
            <person name="Probst A.J."/>
            <person name="Thomas B.C."/>
            <person name="Singh A."/>
            <person name="Wilkins M.J."/>
            <person name="Karaoz U."/>
            <person name="Brodie E.L."/>
            <person name="Williams K.H."/>
            <person name="Hubbard S.S."/>
            <person name="Banfield J.F."/>
        </authorList>
    </citation>
    <scope>NUCLEOTIDE SEQUENCE [LARGE SCALE GENOMIC DNA]</scope>
</reference>
<dbReference type="CDD" id="cd02440">
    <property type="entry name" value="AdoMet_MTases"/>
    <property type="match status" value="1"/>
</dbReference>
<gene>
    <name evidence="2" type="ORF">A3C89_02225</name>
</gene>
<dbReference type="Pfam" id="PF08241">
    <property type="entry name" value="Methyltransf_11"/>
    <property type="match status" value="1"/>
</dbReference>
<protein>
    <recommendedName>
        <fullName evidence="1">Methyltransferase type 11 domain-containing protein</fullName>
    </recommendedName>
</protein>
<sequence>MAKKVRHGATFWDHEYTHAEHLKLSDEVSEDLEKFVRFLARHKDAQVRLHPHVLDLGCGNGRNLIYLAKNVQARGYGYDTSAAAIKQAKIASEGLPLTYEVRSIAGVIGLPDNSQDIVLDMMASHFLDNDDREFLRNEIMRVLRPGGWLFMKTFLRDEDIHTSRLLKESGTDEEGTYIHPIIGVPEHVYFEQELAQFMRDGGLLVEYTSKSHRHRTAGGKAGKRRTISLYARKDPYAK</sequence>
<dbReference type="InterPro" id="IPR050508">
    <property type="entry name" value="Methyltransf_Superfamily"/>
</dbReference>
<dbReference type="Proteomes" id="UP000178794">
    <property type="component" value="Unassembled WGS sequence"/>
</dbReference>
<proteinExistence type="predicted"/>
<dbReference type="AlphaFoldDB" id="A0A1F6DFI1"/>
<dbReference type="STRING" id="1798492.A3C89_02225"/>
<feature type="domain" description="Methyltransferase type 11" evidence="1">
    <location>
        <begin position="54"/>
        <end position="150"/>
    </location>
</feature>
<comment type="caution">
    <text evidence="2">The sequence shown here is derived from an EMBL/GenBank/DDBJ whole genome shotgun (WGS) entry which is preliminary data.</text>
</comment>
<dbReference type="InterPro" id="IPR029063">
    <property type="entry name" value="SAM-dependent_MTases_sf"/>
</dbReference>
<evidence type="ECO:0000259" key="1">
    <source>
        <dbReference type="Pfam" id="PF08241"/>
    </source>
</evidence>
<dbReference type="EMBL" id="MFLF01000009">
    <property type="protein sequence ID" value="OGG60184.1"/>
    <property type="molecule type" value="Genomic_DNA"/>
</dbReference>
<dbReference type="GO" id="GO:0008757">
    <property type="term" value="F:S-adenosylmethionine-dependent methyltransferase activity"/>
    <property type="evidence" value="ECO:0007669"/>
    <property type="project" value="InterPro"/>
</dbReference>
<name>A0A1F6DFI1_9BACT</name>
<dbReference type="InterPro" id="IPR013216">
    <property type="entry name" value="Methyltransf_11"/>
</dbReference>
<accession>A0A1F6DFI1</accession>
<dbReference type="PANTHER" id="PTHR42912">
    <property type="entry name" value="METHYLTRANSFERASE"/>
    <property type="match status" value="1"/>
</dbReference>
<evidence type="ECO:0000313" key="2">
    <source>
        <dbReference type="EMBL" id="OGG60184.1"/>
    </source>
</evidence>